<dbReference type="SUPFAM" id="SSF143422">
    <property type="entry name" value="Transposase IS200-like"/>
    <property type="match status" value="1"/>
</dbReference>
<dbReference type="Proteomes" id="UP000829756">
    <property type="component" value="Chromosome"/>
</dbReference>
<dbReference type="InterPro" id="IPR002686">
    <property type="entry name" value="Transposase_17"/>
</dbReference>
<dbReference type="InterPro" id="IPR036515">
    <property type="entry name" value="Transposase_17_sf"/>
</dbReference>
<dbReference type="RefSeq" id="WP_132954277.1">
    <property type="nucleotide sequence ID" value="NZ_CP091507.1"/>
</dbReference>
<dbReference type="Proteomes" id="UP000294721">
    <property type="component" value="Unassembled WGS sequence"/>
</dbReference>
<dbReference type="AlphaFoldDB" id="A0AAE9GVH9"/>
<dbReference type="Pfam" id="PF01797">
    <property type="entry name" value="Y1_Tnp"/>
    <property type="match status" value="1"/>
</dbReference>
<dbReference type="KEGG" id="usu:LVJ78_01630"/>
<protein>
    <submittedName>
        <fullName evidence="3">Transposase</fullName>
    </submittedName>
</protein>
<reference evidence="3" key="3">
    <citation type="journal article" date="2022" name="Res Sq">
        <title>Evolution of multicellular longitudinally dividing oral cavity symbionts (Neisseriaceae).</title>
        <authorList>
            <person name="Nyongesa S."/>
            <person name="Weber P."/>
            <person name="Bernet E."/>
            <person name="Pullido F."/>
            <person name="Nieckarz M."/>
            <person name="Delaby M."/>
            <person name="Nieves C."/>
            <person name="Viehboeck T."/>
            <person name="Krause N."/>
            <person name="Rivera-Millot A."/>
            <person name="Nakamura A."/>
            <person name="Vischer N."/>
            <person name="VanNieuwenhze M."/>
            <person name="Brun Y."/>
            <person name="Cava F."/>
            <person name="Bulgheresi S."/>
            <person name="Veyrier F."/>
        </authorList>
    </citation>
    <scope>NUCLEOTIDE SEQUENCE</scope>
    <source>
        <strain evidence="3">1258/02</strain>
    </source>
</reference>
<keyword evidence="4" id="KW-1185">Reference proteome</keyword>
<evidence type="ECO:0000313" key="4">
    <source>
        <dbReference type="Proteomes" id="UP000294721"/>
    </source>
</evidence>
<proteinExistence type="predicted"/>
<evidence type="ECO:0000313" key="3">
    <source>
        <dbReference type="EMBL" id="UOO79759.1"/>
    </source>
</evidence>
<evidence type="ECO:0000313" key="5">
    <source>
        <dbReference type="Proteomes" id="UP000829756"/>
    </source>
</evidence>
<reference evidence="3" key="2">
    <citation type="submission" date="2021-12" db="EMBL/GenBank/DDBJ databases">
        <authorList>
            <person name="Veyrier F.J."/>
        </authorList>
    </citation>
    <scope>NUCLEOTIDE SEQUENCE</scope>
    <source>
        <strain evidence="3">1258/02</strain>
    </source>
</reference>
<dbReference type="PANTHER" id="PTHR36966:SF1">
    <property type="entry name" value="REP-ASSOCIATED TYROSINE TRANSPOSASE"/>
    <property type="match status" value="1"/>
</dbReference>
<name>A0AAE9GVH9_9NEIS</name>
<dbReference type="EMBL" id="CP091507">
    <property type="protein sequence ID" value="UOO79759.1"/>
    <property type="molecule type" value="Genomic_DNA"/>
</dbReference>
<dbReference type="NCBIfam" id="NF047646">
    <property type="entry name" value="REP_Tyr_transpos"/>
    <property type="match status" value="1"/>
</dbReference>
<gene>
    <name evidence="2" type="ORF">EV680_12115</name>
    <name evidence="3" type="ORF">LVJ78_01630</name>
</gene>
<dbReference type="GO" id="GO:0004803">
    <property type="term" value="F:transposase activity"/>
    <property type="evidence" value="ECO:0007669"/>
    <property type="project" value="InterPro"/>
</dbReference>
<dbReference type="InterPro" id="IPR052715">
    <property type="entry name" value="RAYT_transposase"/>
</dbReference>
<sequence length="165" mass="20325">MDYRRYYQAGGTYFFTVVSYRREPILIQPEVRVAVRQAIETVRKRYPFEISAWVLLPDHLHTIWQLPENDVDFSERWRQIKRHSQYILKNEYPKLWQPRFWEHYIRDEKDFARHYDYVHFNPVKHGYVQQAADWPYSTFHRCVKQGIYSHNWGGGQQDFTADYDE</sequence>
<reference evidence="2 4" key="1">
    <citation type="submission" date="2019-03" db="EMBL/GenBank/DDBJ databases">
        <title>Genomic Encyclopedia of Type Strains, Phase IV (KMG-IV): sequencing the most valuable type-strain genomes for metagenomic binning, comparative biology and taxonomic classification.</title>
        <authorList>
            <person name="Goeker M."/>
        </authorList>
    </citation>
    <scope>NUCLEOTIDE SEQUENCE [LARGE SCALE GENOMIC DNA]</scope>
    <source>
        <strain evidence="2 4">DSM 17474</strain>
    </source>
</reference>
<dbReference type="Gene3D" id="3.30.70.1290">
    <property type="entry name" value="Transposase IS200-like"/>
    <property type="match status" value="1"/>
</dbReference>
<organism evidence="3 5">
    <name type="scientific">Uruburuella suis</name>
    <dbReference type="NCBI Taxonomy" id="252130"/>
    <lineage>
        <taxon>Bacteria</taxon>
        <taxon>Pseudomonadati</taxon>
        <taxon>Pseudomonadota</taxon>
        <taxon>Betaproteobacteria</taxon>
        <taxon>Neisseriales</taxon>
        <taxon>Neisseriaceae</taxon>
        <taxon>Uruburuella</taxon>
    </lineage>
</organism>
<accession>A0AAE9GVH9</accession>
<dbReference type="GO" id="GO:0043565">
    <property type="term" value="F:sequence-specific DNA binding"/>
    <property type="evidence" value="ECO:0007669"/>
    <property type="project" value="TreeGrafter"/>
</dbReference>
<evidence type="ECO:0000313" key="2">
    <source>
        <dbReference type="EMBL" id="TCP03203.1"/>
    </source>
</evidence>
<feature type="domain" description="Transposase IS200-like" evidence="1">
    <location>
        <begin position="8"/>
        <end position="121"/>
    </location>
</feature>
<evidence type="ECO:0000259" key="1">
    <source>
        <dbReference type="SMART" id="SM01321"/>
    </source>
</evidence>
<dbReference type="EMBL" id="SLXE01000021">
    <property type="protein sequence ID" value="TCP03203.1"/>
    <property type="molecule type" value="Genomic_DNA"/>
</dbReference>
<dbReference type="PANTHER" id="PTHR36966">
    <property type="entry name" value="REP-ASSOCIATED TYROSINE TRANSPOSASE"/>
    <property type="match status" value="1"/>
</dbReference>
<dbReference type="GO" id="GO:0006313">
    <property type="term" value="P:DNA transposition"/>
    <property type="evidence" value="ECO:0007669"/>
    <property type="project" value="InterPro"/>
</dbReference>
<dbReference type="SMART" id="SM01321">
    <property type="entry name" value="Y1_Tnp"/>
    <property type="match status" value="1"/>
</dbReference>